<evidence type="ECO:0000256" key="5">
    <source>
        <dbReference type="ARBA" id="ARBA00022737"/>
    </source>
</evidence>
<evidence type="ECO:0000256" key="3">
    <source>
        <dbReference type="ARBA" id="ARBA00022556"/>
    </source>
</evidence>
<dbReference type="NCBIfam" id="TIGR01852">
    <property type="entry name" value="lipid_A_lpxA"/>
    <property type="match status" value="1"/>
</dbReference>
<keyword evidence="3" id="KW-0441">Lipid A biosynthesis</keyword>
<reference evidence="9" key="1">
    <citation type="submission" date="2019-03" db="EMBL/GenBank/DDBJ databases">
        <title>Lake Tanganyika Metagenome-Assembled Genomes (MAGs).</title>
        <authorList>
            <person name="Tran P."/>
        </authorList>
    </citation>
    <scope>NUCLEOTIDE SEQUENCE</scope>
    <source>
        <strain evidence="9">K_DeepCast_150m_m2_040</strain>
    </source>
</reference>
<evidence type="ECO:0000256" key="1">
    <source>
        <dbReference type="ARBA" id="ARBA00022490"/>
    </source>
</evidence>
<dbReference type="InterPro" id="IPR029098">
    <property type="entry name" value="Acetyltransf_C"/>
</dbReference>
<evidence type="ECO:0000256" key="6">
    <source>
        <dbReference type="ARBA" id="ARBA00023098"/>
    </source>
</evidence>
<feature type="domain" description="UDP N-acetylglucosamine O-acyltransferase C-terminal" evidence="8">
    <location>
        <begin position="175"/>
        <end position="263"/>
    </location>
</feature>
<dbReference type="NCBIfam" id="NF003657">
    <property type="entry name" value="PRK05289.1"/>
    <property type="match status" value="1"/>
</dbReference>
<keyword evidence="7 9" id="KW-0012">Acyltransferase</keyword>
<dbReference type="GO" id="GO:0009245">
    <property type="term" value="P:lipid A biosynthetic process"/>
    <property type="evidence" value="ECO:0007669"/>
    <property type="project" value="UniProtKB-KW"/>
</dbReference>
<evidence type="ECO:0000256" key="2">
    <source>
        <dbReference type="ARBA" id="ARBA00022516"/>
    </source>
</evidence>
<dbReference type="Gene3D" id="1.20.1180.10">
    <property type="entry name" value="Udp N-acetylglucosamine O-acyltransferase, C-terminal domain"/>
    <property type="match status" value="1"/>
</dbReference>
<dbReference type="AlphaFoldDB" id="A0A937XEN0"/>
<dbReference type="PANTHER" id="PTHR43480:SF1">
    <property type="entry name" value="ACYL-[ACYL-CARRIER-PROTEIN]--UDP-N-ACETYLGLUCOSAMINE O-ACYLTRANSFERASE, MITOCHONDRIAL-RELATED"/>
    <property type="match status" value="1"/>
</dbReference>
<evidence type="ECO:0000256" key="7">
    <source>
        <dbReference type="ARBA" id="ARBA00023315"/>
    </source>
</evidence>
<dbReference type="EC" id="2.3.1.129" evidence="9"/>
<organism evidence="9 10">
    <name type="scientific">candidate division WOR-3 bacterium</name>
    <dbReference type="NCBI Taxonomy" id="2052148"/>
    <lineage>
        <taxon>Bacteria</taxon>
        <taxon>Bacteria division WOR-3</taxon>
    </lineage>
</organism>
<dbReference type="InterPro" id="IPR011004">
    <property type="entry name" value="Trimer_LpxA-like_sf"/>
</dbReference>
<dbReference type="InterPro" id="IPR037157">
    <property type="entry name" value="Acetyltransf_C_sf"/>
</dbReference>
<dbReference type="Gene3D" id="2.160.10.10">
    <property type="entry name" value="Hexapeptide repeat proteins"/>
    <property type="match status" value="1"/>
</dbReference>
<dbReference type="InterPro" id="IPR001451">
    <property type="entry name" value="Hexapep"/>
</dbReference>
<dbReference type="Pfam" id="PF13720">
    <property type="entry name" value="Acetyltransf_11"/>
    <property type="match status" value="1"/>
</dbReference>
<keyword evidence="2" id="KW-0444">Lipid biosynthesis</keyword>
<evidence type="ECO:0000259" key="8">
    <source>
        <dbReference type="Pfam" id="PF13720"/>
    </source>
</evidence>
<protein>
    <submittedName>
        <fullName evidence="9">Acyl-ACP--UDP-N-acetylglucosamine O-acyltransferase</fullName>
        <ecNumber evidence="9">2.3.1.129</ecNumber>
    </submittedName>
</protein>
<keyword evidence="4 9" id="KW-0808">Transferase</keyword>
<dbReference type="EMBL" id="VGIR01000075">
    <property type="protein sequence ID" value="MBM3332315.1"/>
    <property type="molecule type" value="Genomic_DNA"/>
</dbReference>
<keyword evidence="6" id="KW-0443">Lipid metabolism</keyword>
<evidence type="ECO:0000256" key="4">
    <source>
        <dbReference type="ARBA" id="ARBA00022679"/>
    </source>
</evidence>
<keyword evidence="5" id="KW-0677">Repeat</keyword>
<dbReference type="GO" id="GO:0008780">
    <property type="term" value="F:acyl-[acyl-carrier-protein]-UDP-N-acetylglucosamine O-acyltransferase activity"/>
    <property type="evidence" value="ECO:0007669"/>
    <property type="project" value="UniProtKB-EC"/>
</dbReference>
<dbReference type="InterPro" id="IPR018357">
    <property type="entry name" value="Hexapep_transf_CS"/>
</dbReference>
<evidence type="ECO:0000313" key="9">
    <source>
        <dbReference type="EMBL" id="MBM3332315.1"/>
    </source>
</evidence>
<keyword evidence="1" id="KW-0963">Cytoplasm</keyword>
<proteinExistence type="predicted"/>
<comment type="caution">
    <text evidence="9">The sequence shown here is derived from an EMBL/GenBank/DDBJ whole genome shotgun (WGS) entry which is preliminary data.</text>
</comment>
<dbReference type="PANTHER" id="PTHR43480">
    <property type="entry name" value="ACYL-[ACYL-CARRIER-PROTEIN]--UDP-N-ACETYLGLUCOSAMINE O-ACYLTRANSFERASE"/>
    <property type="match status" value="1"/>
</dbReference>
<dbReference type="PROSITE" id="PS00101">
    <property type="entry name" value="HEXAPEP_TRANSFERASES"/>
    <property type="match status" value="1"/>
</dbReference>
<accession>A0A937XEN0</accession>
<dbReference type="SUPFAM" id="SSF51161">
    <property type="entry name" value="Trimeric LpxA-like enzymes"/>
    <property type="match status" value="1"/>
</dbReference>
<gene>
    <name evidence="9" type="primary">lpxA</name>
    <name evidence="9" type="ORF">FJY68_10805</name>
</gene>
<name>A0A937XEN0_UNCW3</name>
<sequence length="275" mass="29429">MGRYWNLTSRSPDPSFPLSGGIHPSSVVGPRVDFGPGCDVGPFCHFEGRVRAGERNRFGAGVAIGGAPMDTKYEGEDTEVRIGSGNTFFEYTTVHRASGKGNATVIGDDNFVMAYVHIAHNCSVGNGCVITNLVQLGGHVEVGDLANIGGLVGIHQFCRIGTLAMVGAHTYVNKDIPPYMLAAGHPCRVRGLNSVGLRRAGISQSVQSLLRRAYRAIYRGGLNLAQALSTIESDVLPQSAAGGGGRNELEELIRFIRSSERGVELRCGREEQEWS</sequence>
<evidence type="ECO:0000313" key="10">
    <source>
        <dbReference type="Proteomes" id="UP000779900"/>
    </source>
</evidence>
<dbReference type="PIRSF" id="PIRSF000456">
    <property type="entry name" value="UDP-GlcNAc_acltr"/>
    <property type="match status" value="1"/>
</dbReference>
<dbReference type="Proteomes" id="UP000779900">
    <property type="component" value="Unassembled WGS sequence"/>
</dbReference>
<dbReference type="GO" id="GO:0016020">
    <property type="term" value="C:membrane"/>
    <property type="evidence" value="ECO:0007669"/>
    <property type="project" value="GOC"/>
</dbReference>
<dbReference type="InterPro" id="IPR010137">
    <property type="entry name" value="Lipid_A_LpxA"/>
</dbReference>
<dbReference type="Pfam" id="PF00132">
    <property type="entry name" value="Hexapep"/>
    <property type="match status" value="1"/>
</dbReference>